<feature type="transmembrane region" description="Helical" evidence="1">
    <location>
        <begin position="74"/>
        <end position="91"/>
    </location>
</feature>
<name>A0A166AV90_9HYPH</name>
<dbReference type="SUPFAM" id="SSF56219">
    <property type="entry name" value="DNase I-like"/>
    <property type="match status" value="1"/>
</dbReference>
<dbReference type="STRING" id="989403.SAMN05421798_106165"/>
<dbReference type="InterPro" id="IPR005135">
    <property type="entry name" value="Endo/exonuclease/phosphatase"/>
</dbReference>
<dbReference type="EMBL" id="LMCB01000004">
    <property type="protein sequence ID" value="KZL21595.1"/>
    <property type="molecule type" value="Genomic_DNA"/>
</dbReference>
<keyword evidence="4" id="KW-1185">Reference proteome</keyword>
<evidence type="ECO:0000313" key="3">
    <source>
        <dbReference type="EMBL" id="KZL21595.1"/>
    </source>
</evidence>
<dbReference type="OrthoDB" id="9796594at2"/>
<keyword evidence="1" id="KW-0812">Transmembrane</keyword>
<sequence>MVSLKAFFERERNASSLLRLSRVASFTITALLLLTFLTPGNLLSEASAFFIPQLLAAGFAGLLLWITSERAFHWAQLLCFIGLSISSYWMVASIQQVTQSIPISGTPTDAPQLKVMSLNLLHMRFEEKSIQQLIEKRQPDLISFQETASATPRLKSFLVEHYQYSVLPPENQTTDITLFSKYPLANAGLIFVPDLKEGPHIPKEFLSAEVDVNGSPIQLYAVHPASPRGPNRLEGRSKYFDFLSKHIKAQKTQVPIVILGDWNTPIWSKTFQDLLSDLQLKTTLTSFIPQTTRYFQIHP</sequence>
<reference evidence="3 4" key="1">
    <citation type="journal article" date="2016" name="Front. Microbiol.">
        <title>Comparative Genomic Analysis Reveals a Diverse Repertoire of Genes Involved in Prokaryote-Eukaryote Interactions within the Pseudovibrio Genus.</title>
        <authorList>
            <person name="Romano S."/>
            <person name="Fernandez-Guerra A."/>
            <person name="Reen F.J."/>
            <person name="Glockner F.O."/>
            <person name="Crowley S.P."/>
            <person name="O'Sullivan O."/>
            <person name="Cotter P.D."/>
            <person name="Adams C."/>
            <person name="Dobson A.D."/>
            <person name="O'Gara F."/>
        </authorList>
    </citation>
    <scope>NUCLEOTIDE SEQUENCE [LARGE SCALE GENOMIC DNA]</scope>
    <source>
        <strain evidence="3 4">Ad2</strain>
    </source>
</reference>
<organism evidence="3 4">
    <name type="scientific">Pseudovibrio axinellae</name>
    <dbReference type="NCBI Taxonomy" id="989403"/>
    <lineage>
        <taxon>Bacteria</taxon>
        <taxon>Pseudomonadati</taxon>
        <taxon>Pseudomonadota</taxon>
        <taxon>Alphaproteobacteria</taxon>
        <taxon>Hyphomicrobiales</taxon>
        <taxon>Stappiaceae</taxon>
        <taxon>Pseudovibrio</taxon>
    </lineage>
</organism>
<keyword evidence="1" id="KW-0472">Membrane</keyword>
<dbReference type="PATRIC" id="fig|989403.3.peg.952"/>
<evidence type="ECO:0000259" key="2">
    <source>
        <dbReference type="Pfam" id="PF03372"/>
    </source>
</evidence>
<keyword evidence="3" id="KW-0378">Hydrolase</keyword>
<feature type="domain" description="Endonuclease/exonuclease/phosphatase" evidence="2">
    <location>
        <begin position="116"/>
        <end position="281"/>
    </location>
</feature>
<keyword evidence="1" id="KW-1133">Transmembrane helix</keyword>
<dbReference type="GO" id="GO:0004527">
    <property type="term" value="F:exonuclease activity"/>
    <property type="evidence" value="ECO:0007669"/>
    <property type="project" value="UniProtKB-KW"/>
</dbReference>
<evidence type="ECO:0000256" key="1">
    <source>
        <dbReference type="SAM" id="Phobius"/>
    </source>
</evidence>
<dbReference type="InterPro" id="IPR036691">
    <property type="entry name" value="Endo/exonu/phosph_ase_sf"/>
</dbReference>
<feature type="transmembrane region" description="Helical" evidence="1">
    <location>
        <begin position="20"/>
        <end position="37"/>
    </location>
</feature>
<dbReference type="Proteomes" id="UP000076577">
    <property type="component" value="Unassembled WGS sequence"/>
</dbReference>
<feature type="transmembrane region" description="Helical" evidence="1">
    <location>
        <begin position="49"/>
        <end position="67"/>
    </location>
</feature>
<dbReference type="Pfam" id="PF03372">
    <property type="entry name" value="Exo_endo_phos"/>
    <property type="match status" value="1"/>
</dbReference>
<accession>A0A166AV90</accession>
<dbReference type="AlphaFoldDB" id="A0A166AV90"/>
<gene>
    <name evidence="3" type="ORF">PsAD2_00894</name>
</gene>
<comment type="caution">
    <text evidence="3">The sequence shown here is derived from an EMBL/GenBank/DDBJ whole genome shotgun (WGS) entry which is preliminary data.</text>
</comment>
<dbReference type="RefSeq" id="WP_139201400.1">
    <property type="nucleotide sequence ID" value="NZ_FOFM01000006.1"/>
</dbReference>
<keyword evidence="3" id="KW-0540">Nuclease</keyword>
<dbReference type="Gene3D" id="3.60.10.10">
    <property type="entry name" value="Endonuclease/exonuclease/phosphatase"/>
    <property type="match status" value="1"/>
</dbReference>
<proteinExistence type="predicted"/>
<keyword evidence="3" id="KW-0269">Exonuclease</keyword>
<evidence type="ECO:0000313" key="4">
    <source>
        <dbReference type="Proteomes" id="UP000076577"/>
    </source>
</evidence>
<protein>
    <submittedName>
        <fullName evidence="3">Exonuclease III</fullName>
    </submittedName>
</protein>